<comment type="caution">
    <text evidence="8">The sequence shown here is derived from an EMBL/GenBank/DDBJ whole genome shotgun (WGS) entry which is preliminary data.</text>
</comment>
<comment type="subcellular location">
    <subcellularLocation>
        <location evidence="1">Membrane</location>
        <topology evidence="1">Multi-pass membrane protein</topology>
    </subcellularLocation>
</comment>
<dbReference type="OrthoDB" id="7065924at2"/>
<feature type="transmembrane region" description="Helical" evidence="6">
    <location>
        <begin position="273"/>
        <end position="291"/>
    </location>
</feature>
<feature type="transmembrane region" description="Helical" evidence="6">
    <location>
        <begin position="128"/>
        <end position="150"/>
    </location>
</feature>
<feature type="transmembrane region" description="Helical" evidence="6">
    <location>
        <begin position="248"/>
        <end position="267"/>
    </location>
</feature>
<evidence type="ECO:0000256" key="3">
    <source>
        <dbReference type="ARBA" id="ARBA00022692"/>
    </source>
</evidence>
<dbReference type="EMBL" id="AYKG01000031">
    <property type="protein sequence ID" value="ROO26986.1"/>
    <property type="molecule type" value="Genomic_DNA"/>
</dbReference>
<feature type="transmembrane region" description="Helical" evidence="6">
    <location>
        <begin position="12"/>
        <end position="31"/>
    </location>
</feature>
<feature type="transmembrane region" description="Helical" evidence="6">
    <location>
        <begin position="156"/>
        <end position="175"/>
    </location>
</feature>
<keyword evidence="3 6" id="KW-0812">Transmembrane</keyword>
<dbReference type="AlphaFoldDB" id="A0A423PN03"/>
<dbReference type="GO" id="GO:0016020">
    <property type="term" value="C:membrane"/>
    <property type="evidence" value="ECO:0007669"/>
    <property type="project" value="UniProtKB-SubCell"/>
</dbReference>
<feature type="transmembrane region" description="Helical" evidence="6">
    <location>
        <begin position="217"/>
        <end position="236"/>
    </location>
</feature>
<sequence length="296" mass="31007">MTVDLRPHGSNTRLLALSLLVVVMWGITAWLRQIAASLSPLELTGFAMLASALCSRLLPHTRGTACRAPARHPWYAWLFVSGGLVGGAGFYFAALEYAPAAQVVVITYTWPLLFALASDVYNRRRPSVITFFSLLLGLGGVVVINGGMTLPSGSAWLGYGGGLLAGLSWVAYSLFLQVYERPIRRDFPMFFAAGGALALAGQLVLTGELSLPGDWQAYAAAALLGLGPYGLGFVAWGHVVRNGNPRIIPVLPYGVPAIAAITLVIAGSTEPSLSLFAGCALAAGACLGVFAQPDSA</sequence>
<dbReference type="SUPFAM" id="SSF103481">
    <property type="entry name" value="Multidrug resistance efflux transporter EmrE"/>
    <property type="match status" value="1"/>
</dbReference>
<gene>
    <name evidence="8" type="ORF">SAJA_10260</name>
</gene>
<evidence type="ECO:0000259" key="7">
    <source>
        <dbReference type="Pfam" id="PF00892"/>
    </source>
</evidence>
<dbReference type="InterPro" id="IPR000620">
    <property type="entry name" value="EamA_dom"/>
</dbReference>
<evidence type="ECO:0000256" key="2">
    <source>
        <dbReference type="ARBA" id="ARBA00007362"/>
    </source>
</evidence>
<evidence type="ECO:0000256" key="6">
    <source>
        <dbReference type="SAM" id="Phobius"/>
    </source>
</evidence>
<feature type="transmembrane region" description="Helical" evidence="6">
    <location>
        <begin position="74"/>
        <end position="94"/>
    </location>
</feature>
<accession>A0A423PN03</accession>
<protein>
    <recommendedName>
        <fullName evidence="7">EamA domain-containing protein</fullName>
    </recommendedName>
</protein>
<evidence type="ECO:0000313" key="9">
    <source>
        <dbReference type="Proteomes" id="UP000285310"/>
    </source>
</evidence>
<dbReference type="PANTHER" id="PTHR32322:SF2">
    <property type="entry name" value="EAMA DOMAIN-CONTAINING PROTEIN"/>
    <property type="match status" value="1"/>
</dbReference>
<name>A0A423PN03_9GAMM</name>
<evidence type="ECO:0000256" key="1">
    <source>
        <dbReference type="ARBA" id="ARBA00004141"/>
    </source>
</evidence>
<organism evidence="8 9">
    <name type="scientific">Salinisphaera japonica YTM-1</name>
    <dbReference type="NCBI Taxonomy" id="1209778"/>
    <lineage>
        <taxon>Bacteria</taxon>
        <taxon>Pseudomonadati</taxon>
        <taxon>Pseudomonadota</taxon>
        <taxon>Gammaproteobacteria</taxon>
        <taxon>Salinisphaerales</taxon>
        <taxon>Salinisphaeraceae</taxon>
        <taxon>Salinisphaera</taxon>
    </lineage>
</organism>
<evidence type="ECO:0000256" key="4">
    <source>
        <dbReference type="ARBA" id="ARBA00022989"/>
    </source>
</evidence>
<keyword evidence="9" id="KW-1185">Reference proteome</keyword>
<dbReference type="InterPro" id="IPR037185">
    <property type="entry name" value="EmrE-like"/>
</dbReference>
<reference evidence="8 9" key="1">
    <citation type="submission" date="2013-10" db="EMBL/GenBank/DDBJ databases">
        <title>Salinisphaera japonica YTM-1 Genome Sequencing.</title>
        <authorList>
            <person name="Lai Q."/>
            <person name="Li C."/>
            <person name="Shao Z."/>
        </authorList>
    </citation>
    <scope>NUCLEOTIDE SEQUENCE [LARGE SCALE GENOMIC DNA]</scope>
    <source>
        <strain evidence="8 9">YTM-1</strain>
    </source>
</reference>
<evidence type="ECO:0000256" key="5">
    <source>
        <dbReference type="ARBA" id="ARBA00023136"/>
    </source>
</evidence>
<keyword evidence="5 6" id="KW-0472">Membrane</keyword>
<evidence type="ECO:0000313" key="8">
    <source>
        <dbReference type="EMBL" id="ROO26986.1"/>
    </source>
</evidence>
<feature type="transmembrane region" description="Helical" evidence="6">
    <location>
        <begin position="187"/>
        <end position="205"/>
    </location>
</feature>
<dbReference type="Pfam" id="PF00892">
    <property type="entry name" value="EamA"/>
    <property type="match status" value="1"/>
</dbReference>
<keyword evidence="4 6" id="KW-1133">Transmembrane helix</keyword>
<dbReference type="Proteomes" id="UP000285310">
    <property type="component" value="Unassembled WGS sequence"/>
</dbReference>
<feature type="domain" description="EamA" evidence="7">
    <location>
        <begin position="16"/>
        <end position="145"/>
    </location>
</feature>
<dbReference type="PANTHER" id="PTHR32322">
    <property type="entry name" value="INNER MEMBRANE TRANSPORTER"/>
    <property type="match status" value="1"/>
</dbReference>
<comment type="similarity">
    <text evidence="2">Belongs to the EamA transporter family.</text>
</comment>
<dbReference type="InterPro" id="IPR050638">
    <property type="entry name" value="AA-Vitamin_Transporters"/>
</dbReference>
<feature type="transmembrane region" description="Helical" evidence="6">
    <location>
        <begin position="100"/>
        <end position="121"/>
    </location>
</feature>
<proteinExistence type="inferred from homology"/>
<feature type="transmembrane region" description="Helical" evidence="6">
    <location>
        <begin position="37"/>
        <end position="54"/>
    </location>
</feature>
<dbReference type="InParanoid" id="A0A423PN03"/>
<dbReference type="RefSeq" id="WP_123658538.1">
    <property type="nucleotide sequence ID" value="NZ_AYKG01000031.1"/>
</dbReference>